<gene>
    <name evidence="3" type="ORF">DGYR_LOCUS13942</name>
</gene>
<name>A0A7I8WF09_9ANNE</name>
<organism evidence="3 4">
    <name type="scientific">Dimorphilus gyrociliatus</name>
    <dbReference type="NCBI Taxonomy" id="2664684"/>
    <lineage>
        <taxon>Eukaryota</taxon>
        <taxon>Metazoa</taxon>
        <taxon>Spiralia</taxon>
        <taxon>Lophotrochozoa</taxon>
        <taxon>Annelida</taxon>
        <taxon>Polychaeta</taxon>
        <taxon>Polychaeta incertae sedis</taxon>
        <taxon>Dinophilidae</taxon>
        <taxon>Dimorphilus</taxon>
    </lineage>
</organism>
<comment type="caution">
    <text evidence="3">The sequence shown here is derived from an EMBL/GenBank/DDBJ whole genome shotgun (WGS) entry which is preliminary data.</text>
</comment>
<protein>
    <submittedName>
        <fullName evidence="3">DgyrCDS14773</fullName>
    </submittedName>
</protein>
<feature type="signal peptide" evidence="1">
    <location>
        <begin position="1"/>
        <end position="20"/>
    </location>
</feature>
<dbReference type="EMBL" id="CAJFCJ010000075">
    <property type="protein sequence ID" value="CAD5126709.1"/>
    <property type="molecule type" value="Genomic_DNA"/>
</dbReference>
<keyword evidence="1" id="KW-0732">Signal</keyword>
<reference evidence="3 4" key="1">
    <citation type="submission" date="2020-08" db="EMBL/GenBank/DDBJ databases">
        <authorList>
            <person name="Hejnol A."/>
        </authorList>
    </citation>
    <scope>NUCLEOTIDE SEQUENCE [LARGE SCALE GENOMIC DNA]</scope>
</reference>
<evidence type="ECO:0000259" key="2">
    <source>
        <dbReference type="Pfam" id="PF00386"/>
    </source>
</evidence>
<evidence type="ECO:0000313" key="4">
    <source>
        <dbReference type="Proteomes" id="UP000549394"/>
    </source>
</evidence>
<proteinExistence type="predicted"/>
<dbReference type="Proteomes" id="UP000549394">
    <property type="component" value="Unassembled WGS sequence"/>
</dbReference>
<evidence type="ECO:0000313" key="3">
    <source>
        <dbReference type="EMBL" id="CAD5126709.1"/>
    </source>
</evidence>
<sequence>MKFSLIASVFIYICLHPNLSGWASKLPIQDDGLEYSDKSIELDQHESTGSGKNPAFMVSLSTSETVSYGRVHWTSVDINENGLFDQSDNSLRISQSGMYFFSITATIESQDTTSLMLDNTGNSIGLFKYGNSSATIDSTTRTGLFLLTNINKPYILQRHSSSHLIGSENGKETSWLGFHYKTNNYLFASRDTSFSSTYSEVPLPNIIAMRGFSKSSNRFRVFEDGYYFVNFGSAVKNSKRSELRFDSTFSSSELYNQIRITNNATTPVIQSLSIIQRLFSGEHIYLKTYEGSQYSNSDHLTYLCSFKLNESLPVFSIASSNEDCSQSSSTVTFRQAPIIDTGNSWHNSGTYRIAVTGTYYIAFNIPSDERNDKIEIYIDINGHKRSRVFKSNNLVQNKFAGYASGGVLMKLSENDNLQLKFVGCIADDGNVGSLTIIFIP</sequence>
<keyword evidence="4" id="KW-1185">Reference proteome</keyword>
<feature type="domain" description="C1q" evidence="2">
    <location>
        <begin position="315"/>
        <end position="422"/>
    </location>
</feature>
<dbReference type="InterPro" id="IPR001073">
    <property type="entry name" value="C1q_dom"/>
</dbReference>
<feature type="domain" description="C1q" evidence="2">
    <location>
        <begin position="55"/>
        <end position="178"/>
    </location>
</feature>
<feature type="chain" id="PRO_5029442319" evidence="1">
    <location>
        <begin position="21"/>
        <end position="440"/>
    </location>
</feature>
<dbReference type="Gene3D" id="2.60.120.40">
    <property type="match status" value="3"/>
</dbReference>
<dbReference type="InterPro" id="IPR008983">
    <property type="entry name" value="Tumour_necrosis_fac-like_dom"/>
</dbReference>
<accession>A0A7I8WF09</accession>
<dbReference type="Pfam" id="PF00386">
    <property type="entry name" value="C1q"/>
    <property type="match status" value="2"/>
</dbReference>
<evidence type="ECO:0000256" key="1">
    <source>
        <dbReference type="SAM" id="SignalP"/>
    </source>
</evidence>
<dbReference type="SUPFAM" id="SSF49842">
    <property type="entry name" value="TNF-like"/>
    <property type="match status" value="2"/>
</dbReference>
<dbReference type="AlphaFoldDB" id="A0A7I8WF09"/>